<sequence>MFKKTNFFKTNLRLLRIIILIIVTLFSILLTILLCNLVLRFLKYENLYSFYDFATNGKSEVYTIDKDLIYRFKNDQLYRNYKALPNSTNANEKTIAMVGDSVTWSYGANDSTSYPITFEKIYNQQHNQNKISVYNYGVPGYGIDQEYILIQNKIRKELKPDLLVWNINVNDIRDSNYMCLYHYQNSQWQRISATYNIGYWYGWLGANIPPSITNSNLFNFVWQRLFRLITSTTNESLYTLGCSTIFRNPSTNKLIAKRLLYSVVELQKQLENTQTQLIVTLVPYQKYFDHQFSLKDLDPDYSLIKNTLNNAGINFIDFNETILNQLQSKTNSPQLNFSQEYFLNNSIDRNPDGLRHPNQKMYDLMAQTLFEYLQENQLTL</sequence>
<accession>A0A0G0I2V9</accession>
<evidence type="ECO:0008006" key="4">
    <source>
        <dbReference type="Google" id="ProtNLM"/>
    </source>
</evidence>
<proteinExistence type="predicted"/>
<gene>
    <name evidence="2" type="ORF">US68_C0012G0038</name>
</gene>
<dbReference type="Gene3D" id="3.40.50.1110">
    <property type="entry name" value="SGNH hydrolase"/>
    <property type="match status" value="1"/>
</dbReference>
<name>A0A0G0I2V9_9BACT</name>
<dbReference type="SUPFAM" id="SSF52266">
    <property type="entry name" value="SGNH hydrolase"/>
    <property type="match status" value="1"/>
</dbReference>
<dbReference type="Proteomes" id="UP000034231">
    <property type="component" value="Unassembled WGS sequence"/>
</dbReference>
<comment type="caution">
    <text evidence="2">The sequence shown here is derived from an EMBL/GenBank/DDBJ whole genome shotgun (WGS) entry which is preliminary data.</text>
</comment>
<dbReference type="EMBL" id="LBTX01000012">
    <property type="protein sequence ID" value="KKQ49643.1"/>
    <property type="molecule type" value="Genomic_DNA"/>
</dbReference>
<dbReference type="InterPro" id="IPR036514">
    <property type="entry name" value="SGNH_hydro_sf"/>
</dbReference>
<evidence type="ECO:0000313" key="3">
    <source>
        <dbReference type="Proteomes" id="UP000034231"/>
    </source>
</evidence>
<protein>
    <recommendedName>
        <fullName evidence="4">SGNH hydrolase-type esterase domain-containing protein</fullName>
    </recommendedName>
</protein>
<evidence type="ECO:0000313" key="2">
    <source>
        <dbReference type="EMBL" id="KKQ49643.1"/>
    </source>
</evidence>
<keyword evidence="1" id="KW-1133">Transmembrane helix</keyword>
<evidence type="ECO:0000256" key="1">
    <source>
        <dbReference type="SAM" id="Phobius"/>
    </source>
</evidence>
<dbReference type="AlphaFoldDB" id="A0A0G0I2V9"/>
<organism evidence="2 3">
    <name type="scientific">Candidatus Shapirobacteria bacterium GW2011_GWE1_38_10</name>
    <dbReference type="NCBI Taxonomy" id="1618488"/>
    <lineage>
        <taxon>Bacteria</taxon>
        <taxon>Candidatus Shapironibacteriota</taxon>
    </lineage>
</organism>
<reference evidence="2 3" key="1">
    <citation type="journal article" date="2015" name="Nature">
        <title>rRNA introns, odd ribosomes, and small enigmatic genomes across a large radiation of phyla.</title>
        <authorList>
            <person name="Brown C.T."/>
            <person name="Hug L.A."/>
            <person name="Thomas B.C."/>
            <person name="Sharon I."/>
            <person name="Castelle C.J."/>
            <person name="Singh A."/>
            <person name="Wilkins M.J."/>
            <person name="Williams K.H."/>
            <person name="Banfield J.F."/>
        </authorList>
    </citation>
    <scope>NUCLEOTIDE SEQUENCE [LARGE SCALE GENOMIC DNA]</scope>
</reference>
<keyword evidence="1" id="KW-0472">Membrane</keyword>
<feature type="transmembrane region" description="Helical" evidence="1">
    <location>
        <begin position="12"/>
        <end position="39"/>
    </location>
</feature>
<dbReference type="CDD" id="cd00229">
    <property type="entry name" value="SGNH_hydrolase"/>
    <property type="match status" value="1"/>
</dbReference>
<keyword evidence="1" id="KW-0812">Transmembrane</keyword>